<evidence type="ECO:0000256" key="4">
    <source>
        <dbReference type="ARBA" id="ARBA00022741"/>
    </source>
</evidence>
<feature type="domain" description="Hexokinase N-terminal" evidence="9">
    <location>
        <begin position="13"/>
        <end position="213"/>
    </location>
</feature>
<evidence type="ECO:0000256" key="6">
    <source>
        <dbReference type="ARBA" id="ARBA00022840"/>
    </source>
</evidence>
<comment type="pathway">
    <text evidence="1">Carbohydrate degradation; glycolysis; D-glyceraldehyde 3-phosphate and glycerone phosphate from D-glucose: step 1/4.</text>
</comment>
<gene>
    <name evidence="11" type="ORF">LODBEIA_P16060</name>
</gene>
<dbReference type="Gene3D" id="3.30.420.40">
    <property type="match status" value="1"/>
</dbReference>
<dbReference type="InterPro" id="IPR019807">
    <property type="entry name" value="Hexokinase_BS"/>
</dbReference>
<dbReference type="InterPro" id="IPR022672">
    <property type="entry name" value="Hexokinase_N"/>
</dbReference>
<dbReference type="GeneID" id="92206802"/>
<evidence type="ECO:0000256" key="7">
    <source>
        <dbReference type="ARBA" id="ARBA00023152"/>
    </source>
</evidence>
<proteinExistence type="inferred from homology"/>
<dbReference type="InterPro" id="IPR022673">
    <property type="entry name" value="Hexokinase_C"/>
</dbReference>
<keyword evidence="6 8" id="KW-0067">ATP-binding</keyword>
<dbReference type="Pfam" id="PF00349">
    <property type="entry name" value="Hexokinase_1"/>
    <property type="match status" value="1"/>
</dbReference>
<evidence type="ECO:0000256" key="1">
    <source>
        <dbReference type="ARBA" id="ARBA00004888"/>
    </source>
</evidence>
<evidence type="ECO:0000259" key="9">
    <source>
        <dbReference type="Pfam" id="PF00349"/>
    </source>
</evidence>
<dbReference type="InterPro" id="IPR001312">
    <property type="entry name" value="Hexokinase"/>
</dbReference>
<evidence type="ECO:0000256" key="2">
    <source>
        <dbReference type="ARBA" id="ARBA00009225"/>
    </source>
</evidence>
<evidence type="ECO:0000256" key="8">
    <source>
        <dbReference type="RuleBase" id="RU362007"/>
    </source>
</evidence>
<dbReference type="InterPro" id="IPR043129">
    <property type="entry name" value="ATPase_NBD"/>
</dbReference>
<evidence type="ECO:0000256" key="3">
    <source>
        <dbReference type="ARBA" id="ARBA00022679"/>
    </source>
</evidence>
<evidence type="ECO:0000259" key="10">
    <source>
        <dbReference type="Pfam" id="PF03727"/>
    </source>
</evidence>
<keyword evidence="7 8" id="KW-0324">Glycolysis</keyword>
<dbReference type="Proteomes" id="UP001497383">
    <property type="component" value="Chromosome 2"/>
</dbReference>
<sequence>MATTLPEKLNAALEDIEGQFYIDDDFLIKASEYFEESMKQGLEASKPDRKHMPMIPSYVTSLPSGKESGLYLAADLGGTNFRVCSVDLHGDHTFDLKQSKYKIPHDLMVGNHADHLFKYLADKIQTFLDEHHADVKETQGEDLKLGFTFSFPVEQTALDRGKLLRWTKSFDIPDTVGRDVVQLLQANLTVLEIPVQVVALANDTVGTLLSRSYANNPAYTNANTIIGLIFGTGTNGAYFETIDKITKLENAPKGAKGMVINTEWGSFDNELHILPNTIFDQIVDSETANKGYHMFEKRISGLFLGEILRVALMYLFEKGFIFQDLYNDRGGSLPHRLVQPWQLDSEVLSYIQIDDSTNLKMSELILQNTLRLPTNTHERIVIQRLTRAISKRAAQLAAIPIATIVRDVKDQYKDDDKDFEIGCDGSVIEFYPGFKDEIMKAFQVIDPLKGSTKQVHLKIAKDGSGVGAALIAATAV</sequence>
<dbReference type="Pfam" id="PF03727">
    <property type="entry name" value="Hexokinase_2"/>
    <property type="match status" value="1"/>
</dbReference>
<keyword evidence="3 8" id="KW-0808">Transferase</keyword>
<feature type="domain" description="Hexokinase C-terminal" evidence="10">
    <location>
        <begin position="226"/>
        <end position="473"/>
    </location>
</feature>
<dbReference type="EC" id="2.7.1.-" evidence="8"/>
<evidence type="ECO:0000256" key="5">
    <source>
        <dbReference type="ARBA" id="ARBA00022777"/>
    </source>
</evidence>
<dbReference type="PRINTS" id="PR00475">
    <property type="entry name" value="HEXOKINASE"/>
</dbReference>
<dbReference type="PANTHER" id="PTHR19443:SF30">
    <property type="entry name" value="GLUCOKINASE-1-RELATED"/>
    <property type="match status" value="1"/>
</dbReference>
<dbReference type="PROSITE" id="PS00378">
    <property type="entry name" value="HEXOKINASE_1"/>
    <property type="match status" value="1"/>
</dbReference>
<keyword evidence="5 8" id="KW-0418">Kinase</keyword>
<organism evidence="11 12">
    <name type="scientific">Lodderomyces beijingensis</name>
    <dbReference type="NCBI Taxonomy" id="1775926"/>
    <lineage>
        <taxon>Eukaryota</taxon>
        <taxon>Fungi</taxon>
        <taxon>Dikarya</taxon>
        <taxon>Ascomycota</taxon>
        <taxon>Saccharomycotina</taxon>
        <taxon>Pichiomycetes</taxon>
        <taxon>Debaryomycetaceae</taxon>
        <taxon>Candida/Lodderomyces clade</taxon>
        <taxon>Lodderomyces</taxon>
    </lineage>
</organism>
<dbReference type="EMBL" id="OZ022406">
    <property type="protein sequence ID" value="CAK9437228.1"/>
    <property type="molecule type" value="Genomic_DNA"/>
</dbReference>
<evidence type="ECO:0000313" key="12">
    <source>
        <dbReference type="Proteomes" id="UP001497383"/>
    </source>
</evidence>
<dbReference type="RefSeq" id="XP_066828544.1">
    <property type="nucleotide sequence ID" value="XM_066971513.1"/>
</dbReference>
<dbReference type="PROSITE" id="PS51748">
    <property type="entry name" value="HEXOKINASE_2"/>
    <property type="match status" value="1"/>
</dbReference>
<keyword evidence="4 8" id="KW-0547">Nucleotide-binding</keyword>
<dbReference type="PANTHER" id="PTHR19443">
    <property type="entry name" value="HEXOKINASE"/>
    <property type="match status" value="1"/>
</dbReference>
<accession>A0ABP0ZMG6</accession>
<evidence type="ECO:0000313" key="11">
    <source>
        <dbReference type="EMBL" id="CAK9437228.1"/>
    </source>
</evidence>
<comment type="similarity">
    <text evidence="2 8">Belongs to the hexokinase family.</text>
</comment>
<dbReference type="Gene3D" id="3.40.367.20">
    <property type="match status" value="1"/>
</dbReference>
<name>A0ABP0ZMG6_9ASCO</name>
<dbReference type="SUPFAM" id="SSF53067">
    <property type="entry name" value="Actin-like ATPase domain"/>
    <property type="match status" value="2"/>
</dbReference>
<reference evidence="11 12" key="1">
    <citation type="submission" date="2024-03" db="EMBL/GenBank/DDBJ databases">
        <authorList>
            <person name="Brejova B."/>
        </authorList>
    </citation>
    <scope>NUCLEOTIDE SEQUENCE [LARGE SCALE GENOMIC DNA]</scope>
    <source>
        <strain evidence="11 12">CBS 14171</strain>
    </source>
</reference>
<keyword evidence="12" id="KW-1185">Reference proteome</keyword>
<protein>
    <recommendedName>
        <fullName evidence="8">Phosphotransferase</fullName>
        <ecNumber evidence="8">2.7.1.-</ecNumber>
    </recommendedName>
</protein>